<evidence type="ECO:0000256" key="1">
    <source>
        <dbReference type="SAM" id="Phobius"/>
    </source>
</evidence>
<dbReference type="EMBL" id="JANFLP010000010">
    <property type="protein sequence ID" value="MCQ1950402.1"/>
    <property type="molecule type" value="Genomic_DNA"/>
</dbReference>
<evidence type="ECO:0000313" key="3">
    <source>
        <dbReference type="Proteomes" id="UP001206924"/>
    </source>
</evidence>
<dbReference type="Proteomes" id="UP001206924">
    <property type="component" value="Unassembled WGS sequence"/>
</dbReference>
<proteinExistence type="predicted"/>
<sequence>MLDSTHQVIAGVVLLTVIGIAYGGRFVFTAVTGRFPANDLQKSFFRAGHAHAGVLVILGLLIMVIVQANGVPEPFATISLGVLVAAILMPTGFFVSVIGQDPARPNRAIMLLWIGAAVLGVGLLAAGVGLIIQGITSAP</sequence>
<evidence type="ECO:0008006" key="4">
    <source>
        <dbReference type="Google" id="ProtNLM"/>
    </source>
</evidence>
<keyword evidence="3" id="KW-1185">Reference proteome</keyword>
<comment type="caution">
    <text evidence="2">The sequence shown here is derived from an EMBL/GenBank/DDBJ whole genome shotgun (WGS) entry which is preliminary data.</text>
</comment>
<keyword evidence="1" id="KW-0812">Transmembrane</keyword>
<feature type="transmembrane region" description="Helical" evidence="1">
    <location>
        <begin position="49"/>
        <end position="69"/>
    </location>
</feature>
<feature type="transmembrane region" description="Helical" evidence="1">
    <location>
        <begin position="75"/>
        <end position="98"/>
    </location>
</feature>
<reference evidence="2 3" key="1">
    <citation type="submission" date="2022-07" db="EMBL/GenBank/DDBJ databases">
        <title>Novel species in genus Arthrobacter.</title>
        <authorList>
            <person name="Liu Y."/>
        </authorList>
    </citation>
    <scope>NUCLEOTIDE SEQUENCE [LARGE SCALE GENOMIC DNA]</scope>
    <source>
        <strain evidence="3">zg-Y859</strain>
    </source>
</reference>
<feature type="transmembrane region" description="Helical" evidence="1">
    <location>
        <begin position="6"/>
        <end position="28"/>
    </location>
</feature>
<dbReference type="RefSeq" id="WP_255865733.1">
    <property type="nucleotide sequence ID" value="NZ_CP104263.1"/>
</dbReference>
<keyword evidence="1" id="KW-1133">Transmembrane helix</keyword>
<keyword evidence="1" id="KW-0472">Membrane</keyword>
<organism evidence="2 3">
    <name type="scientific">Arthrobacter jinronghuae</name>
    <dbReference type="NCBI Taxonomy" id="2964609"/>
    <lineage>
        <taxon>Bacteria</taxon>
        <taxon>Bacillati</taxon>
        <taxon>Actinomycetota</taxon>
        <taxon>Actinomycetes</taxon>
        <taxon>Micrococcales</taxon>
        <taxon>Micrococcaceae</taxon>
        <taxon>Arthrobacter</taxon>
    </lineage>
</organism>
<name>A0ABT1NS34_9MICC</name>
<protein>
    <recommendedName>
        <fullName evidence="4">Integral membrane protein</fullName>
    </recommendedName>
</protein>
<gene>
    <name evidence="2" type="ORF">NNX28_10705</name>
</gene>
<evidence type="ECO:0000313" key="2">
    <source>
        <dbReference type="EMBL" id="MCQ1950402.1"/>
    </source>
</evidence>
<feature type="transmembrane region" description="Helical" evidence="1">
    <location>
        <begin position="110"/>
        <end position="132"/>
    </location>
</feature>
<accession>A0ABT1NS34</accession>